<organism evidence="1 2">
    <name type="scientific">Anoxynatronum sibiricum</name>
    <dbReference type="NCBI Taxonomy" id="210623"/>
    <lineage>
        <taxon>Bacteria</taxon>
        <taxon>Bacillati</taxon>
        <taxon>Bacillota</taxon>
        <taxon>Clostridia</taxon>
        <taxon>Eubacteriales</taxon>
        <taxon>Clostridiaceae</taxon>
        <taxon>Anoxynatronum</taxon>
    </lineage>
</organism>
<dbReference type="Proteomes" id="UP001407405">
    <property type="component" value="Unassembled WGS sequence"/>
</dbReference>
<keyword evidence="2" id="KW-1185">Reference proteome</keyword>
<name>A0ABU9VSG0_9CLOT</name>
<proteinExistence type="predicted"/>
<evidence type="ECO:0000313" key="2">
    <source>
        <dbReference type="Proteomes" id="UP001407405"/>
    </source>
</evidence>
<dbReference type="EMBL" id="JBCITM010000002">
    <property type="protein sequence ID" value="MEN1759386.1"/>
    <property type="molecule type" value="Genomic_DNA"/>
</dbReference>
<gene>
    <name evidence="1" type="ORF">AAIG11_02770</name>
</gene>
<accession>A0ABU9VSG0</accession>
<sequence>MIEVREMKTGEDAKLMSFLQDQVEEHLSFNAGDRFFMFLDNDQLKGFLTIRKVNGQIYQLLYIETEGQDPIIQDGLIRTTLHSLYRKSVEWVIVDRRFHQKLMVLQDAFLPADKVSIMDMDFQDLFADFHNRNMLAAKPAVIFEGTCRGGS</sequence>
<evidence type="ECO:0000313" key="1">
    <source>
        <dbReference type="EMBL" id="MEN1759386.1"/>
    </source>
</evidence>
<reference evidence="1 2" key="1">
    <citation type="submission" date="2024-04" db="EMBL/GenBank/DDBJ databases">
        <title>Genome sequencing and metabolic network reconstruction of aminoacids and betaine degradation by Anoxynatronum sibiricum.</title>
        <authorList>
            <person name="Detkova E.N."/>
            <person name="Boltjanskaja Y.V."/>
            <person name="Mardanov A.V."/>
            <person name="Kevbrin V."/>
        </authorList>
    </citation>
    <scope>NUCLEOTIDE SEQUENCE [LARGE SCALE GENOMIC DNA]</scope>
    <source>
        <strain evidence="1 2">Z-7981</strain>
    </source>
</reference>
<dbReference type="RefSeq" id="WP_343184748.1">
    <property type="nucleotide sequence ID" value="NZ_JBCITM010000002.1"/>
</dbReference>
<protein>
    <submittedName>
        <fullName evidence="1">Uncharacterized protein</fullName>
    </submittedName>
</protein>
<comment type="caution">
    <text evidence="1">The sequence shown here is derived from an EMBL/GenBank/DDBJ whole genome shotgun (WGS) entry which is preliminary data.</text>
</comment>